<proteinExistence type="predicted"/>
<dbReference type="EMBL" id="JAULSU010000006">
    <property type="protein sequence ID" value="KAK0614691.1"/>
    <property type="molecule type" value="Genomic_DNA"/>
</dbReference>
<keyword evidence="2" id="KW-0813">Transport</keyword>
<feature type="transmembrane region" description="Helical" evidence="6">
    <location>
        <begin position="344"/>
        <end position="363"/>
    </location>
</feature>
<feature type="transmembrane region" description="Helical" evidence="6">
    <location>
        <begin position="369"/>
        <end position="389"/>
    </location>
</feature>
<evidence type="ECO:0000259" key="7">
    <source>
        <dbReference type="PROSITE" id="PS50850"/>
    </source>
</evidence>
<dbReference type="InterPro" id="IPR011701">
    <property type="entry name" value="MFS"/>
</dbReference>
<dbReference type="InterPro" id="IPR020846">
    <property type="entry name" value="MFS_dom"/>
</dbReference>
<feature type="domain" description="Major facilitator superfamily (MFS) profile" evidence="7">
    <location>
        <begin position="35"/>
        <end position="459"/>
    </location>
</feature>
<dbReference type="PROSITE" id="PS50850">
    <property type="entry name" value="MFS"/>
    <property type="match status" value="1"/>
</dbReference>
<sequence length="492" mass="54263">MAAMKKHPEHPTENVAVLSEGDAITRLRTKMDLHIVPVVAVLYLFCFIDRANLGNAKISGMDKDLKMTGFEYNIILSSFYISYITLEIPAVIVCKWIGPAIFIPLTSIGFGICSVCTAFVSTTPQACAVRFLLGAFEAGMMPSIAYYLSLFYSRAELTFRLALYIVTAPLAGAFGGLIAGGILKLPRIGSLTSWRMIFFVEGIVTVGIALVTVFLLPRGPGSTSWLRPEERTLAMERLRAERGASPQEILDSGDGDKLKRTRNARQFLRGLGSPVTLSIGFIFLLDAVTVQAFAFFLPTIVRTIYPTSTTVQQQLYTVPPYLVGAFMMVSMSGMSWWTDRRQIFFKPSTTLVLIGYIMFLTSSNPHVRYGATFLVSSCFALGPLTNAQVAANVISDTTRSAAISMNCMFAHCGGLIGSWTFVEWDAPHYRIGNSVNLATSATILVMSTAILLWMKADNKARDLKEQEANENGLPEGKVEDLDWRHPSFRWKP</sequence>
<evidence type="ECO:0000313" key="9">
    <source>
        <dbReference type="Proteomes" id="UP001175000"/>
    </source>
</evidence>
<accession>A0AA40BV03</accession>
<reference evidence="8" key="1">
    <citation type="submission" date="2023-06" db="EMBL/GenBank/DDBJ databases">
        <title>Genome-scale phylogeny and comparative genomics of the fungal order Sordariales.</title>
        <authorList>
            <consortium name="Lawrence Berkeley National Laboratory"/>
            <person name="Hensen N."/>
            <person name="Bonometti L."/>
            <person name="Westerberg I."/>
            <person name="Brannstrom I.O."/>
            <person name="Guillou S."/>
            <person name="Cros-Aarteil S."/>
            <person name="Calhoun S."/>
            <person name="Haridas S."/>
            <person name="Kuo A."/>
            <person name="Mondo S."/>
            <person name="Pangilinan J."/>
            <person name="Riley R."/>
            <person name="Labutti K."/>
            <person name="Andreopoulos B."/>
            <person name="Lipzen A."/>
            <person name="Chen C."/>
            <person name="Yanf M."/>
            <person name="Daum C."/>
            <person name="Ng V."/>
            <person name="Clum A."/>
            <person name="Steindorff A."/>
            <person name="Ohm R."/>
            <person name="Martin F."/>
            <person name="Silar P."/>
            <person name="Natvig D."/>
            <person name="Lalanne C."/>
            <person name="Gautier V."/>
            <person name="Ament-Velasquez S.L."/>
            <person name="Kruys A."/>
            <person name="Hutchinson M.I."/>
            <person name="Powell A.J."/>
            <person name="Barry K."/>
            <person name="Miller A.N."/>
            <person name="Grigoriev I.V."/>
            <person name="Debuchy R."/>
            <person name="Gladieux P."/>
            <person name="Thoren M.H."/>
            <person name="Johannesson H."/>
        </authorList>
    </citation>
    <scope>NUCLEOTIDE SEQUENCE</scope>
    <source>
        <strain evidence="8">CBS 606.72</strain>
    </source>
</reference>
<keyword evidence="9" id="KW-1185">Reference proteome</keyword>
<dbReference type="PANTHER" id="PTHR43791:SF48">
    <property type="entry name" value="TRANSPORTER, PUTATIVE (AFU_ORTHOLOGUE AFUA_4G01000)-RELATED"/>
    <property type="match status" value="1"/>
</dbReference>
<feature type="transmembrane region" description="Helical" evidence="6">
    <location>
        <begin position="401"/>
        <end position="422"/>
    </location>
</feature>
<dbReference type="InterPro" id="IPR036259">
    <property type="entry name" value="MFS_trans_sf"/>
</dbReference>
<keyword evidence="5 6" id="KW-0472">Membrane</keyword>
<dbReference type="Proteomes" id="UP001175000">
    <property type="component" value="Unassembled WGS sequence"/>
</dbReference>
<evidence type="ECO:0000256" key="3">
    <source>
        <dbReference type="ARBA" id="ARBA00022692"/>
    </source>
</evidence>
<evidence type="ECO:0000256" key="5">
    <source>
        <dbReference type="ARBA" id="ARBA00023136"/>
    </source>
</evidence>
<dbReference type="AlphaFoldDB" id="A0AA40BV03"/>
<dbReference type="Pfam" id="PF07690">
    <property type="entry name" value="MFS_1"/>
    <property type="match status" value="1"/>
</dbReference>
<dbReference type="SUPFAM" id="SSF103473">
    <property type="entry name" value="MFS general substrate transporter"/>
    <property type="match status" value="1"/>
</dbReference>
<dbReference type="GO" id="GO:0022857">
    <property type="term" value="F:transmembrane transporter activity"/>
    <property type="evidence" value="ECO:0007669"/>
    <property type="project" value="InterPro"/>
</dbReference>
<evidence type="ECO:0000256" key="1">
    <source>
        <dbReference type="ARBA" id="ARBA00004141"/>
    </source>
</evidence>
<evidence type="ECO:0000256" key="6">
    <source>
        <dbReference type="SAM" id="Phobius"/>
    </source>
</evidence>
<gene>
    <name evidence="8" type="ORF">B0T14DRAFT_540039</name>
</gene>
<feature type="transmembrane region" description="Helical" evidence="6">
    <location>
        <begin position="194"/>
        <end position="217"/>
    </location>
</feature>
<evidence type="ECO:0000256" key="2">
    <source>
        <dbReference type="ARBA" id="ARBA00022448"/>
    </source>
</evidence>
<feature type="transmembrane region" description="Helical" evidence="6">
    <location>
        <begin position="33"/>
        <end position="52"/>
    </location>
</feature>
<evidence type="ECO:0000256" key="4">
    <source>
        <dbReference type="ARBA" id="ARBA00022989"/>
    </source>
</evidence>
<feature type="transmembrane region" description="Helical" evidence="6">
    <location>
        <begin position="434"/>
        <end position="454"/>
    </location>
</feature>
<feature type="transmembrane region" description="Helical" evidence="6">
    <location>
        <begin position="128"/>
        <end position="149"/>
    </location>
</feature>
<protein>
    <submittedName>
        <fullName evidence="8">MFS general substrate transporter</fullName>
    </submittedName>
</protein>
<dbReference type="FunFam" id="1.20.1250.20:FF:000013">
    <property type="entry name" value="MFS general substrate transporter"/>
    <property type="match status" value="1"/>
</dbReference>
<evidence type="ECO:0000313" key="8">
    <source>
        <dbReference type="EMBL" id="KAK0614691.1"/>
    </source>
</evidence>
<feature type="transmembrane region" description="Helical" evidence="6">
    <location>
        <begin position="161"/>
        <end position="182"/>
    </location>
</feature>
<dbReference type="PANTHER" id="PTHR43791">
    <property type="entry name" value="PERMEASE-RELATED"/>
    <property type="match status" value="1"/>
</dbReference>
<comment type="caution">
    <text evidence="8">The sequence shown here is derived from an EMBL/GenBank/DDBJ whole genome shotgun (WGS) entry which is preliminary data.</text>
</comment>
<comment type="subcellular location">
    <subcellularLocation>
        <location evidence="1">Membrane</location>
        <topology evidence="1">Multi-pass membrane protein</topology>
    </subcellularLocation>
</comment>
<feature type="transmembrane region" description="Helical" evidence="6">
    <location>
        <begin position="101"/>
        <end position="122"/>
    </location>
</feature>
<organism evidence="8 9">
    <name type="scientific">Immersiella caudata</name>
    <dbReference type="NCBI Taxonomy" id="314043"/>
    <lineage>
        <taxon>Eukaryota</taxon>
        <taxon>Fungi</taxon>
        <taxon>Dikarya</taxon>
        <taxon>Ascomycota</taxon>
        <taxon>Pezizomycotina</taxon>
        <taxon>Sordariomycetes</taxon>
        <taxon>Sordariomycetidae</taxon>
        <taxon>Sordariales</taxon>
        <taxon>Lasiosphaeriaceae</taxon>
        <taxon>Immersiella</taxon>
    </lineage>
</organism>
<feature type="transmembrane region" description="Helical" evidence="6">
    <location>
        <begin position="275"/>
        <end position="298"/>
    </location>
</feature>
<dbReference type="GO" id="GO:0016020">
    <property type="term" value="C:membrane"/>
    <property type="evidence" value="ECO:0007669"/>
    <property type="project" value="UniProtKB-SubCell"/>
</dbReference>
<dbReference type="Gene3D" id="1.20.1250.20">
    <property type="entry name" value="MFS general substrate transporter like domains"/>
    <property type="match status" value="2"/>
</dbReference>
<feature type="transmembrane region" description="Helical" evidence="6">
    <location>
        <begin position="72"/>
        <end position="94"/>
    </location>
</feature>
<keyword evidence="3 6" id="KW-0812">Transmembrane</keyword>
<name>A0AA40BV03_9PEZI</name>
<feature type="transmembrane region" description="Helical" evidence="6">
    <location>
        <begin position="318"/>
        <end position="337"/>
    </location>
</feature>
<keyword evidence="4 6" id="KW-1133">Transmembrane helix</keyword>
<dbReference type="FunFam" id="1.20.1250.20:FF:000018">
    <property type="entry name" value="MFS transporter permease"/>
    <property type="match status" value="1"/>
</dbReference>